<dbReference type="SUPFAM" id="SSF53756">
    <property type="entry name" value="UDP-Glycosyltransferase/glycogen phosphorylase"/>
    <property type="match status" value="1"/>
</dbReference>
<comment type="caution">
    <text evidence="5">The sequence shown here is derived from an EMBL/GenBank/DDBJ whole genome shotgun (WGS) entry which is preliminary data.</text>
</comment>
<accession>A0A175VKY1</accession>
<dbReference type="Proteomes" id="UP000078435">
    <property type="component" value="Unassembled WGS sequence"/>
</dbReference>
<organism evidence="5 6">
    <name type="scientific">Aeromonas enteropelogenes</name>
    <name type="common">Aeromonas trota</name>
    <dbReference type="NCBI Taxonomy" id="29489"/>
    <lineage>
        <taxon>Bacteria</taxon>
        <taxon>Pseudomonadati</taxon>
        <taxon>Pseudomonadota</taxon>
        <taxon>Gammaproteobacteria</taxon>
        <taxon>Aeromonadales</taxon>
        <taxon>Aeromonadaceae</taxon>
        <taxon>Aeromonas</taxon>
    </lineage>
</organism>
<keyword evidence="5" id="KW-0378">Hydrolase</keyword>
<dbReference type="Pfam" id="PF04101">
    <property type="entry name" value="Glyco_tran_28_C"/>
    <property type="match status" value="1"/>
</dbReference>
<dbReference type="OrthoDB" id="9788924at2"/>
<dbReference type="InterPro" id="IPR007235">
    <property type="entry name" value="Glyco_trans_28_C"/>
</dbReference>
<dbReference type="STRING" id="29489.VL01_13975"/>
<feature type="binding site" evidence="2">
    <location>
        <position position="250"/>
    </location>
    <ligand>
        <name>substrate</name>
    </ligand>
</feature>
<evidence type="ECO:0000256" key="1">
    <source>
        <dbReference type="PIRSR" id="PIRSR620023-1"/>
    </source>
</evidence>
<feature type="active site" description="Proton acceptor" evidence="1">
    <location>
        <position position="19"/>
    </location>
</feature>
<feature type="domain" description="Glycosyl transferase family 28 C-terminal" evidence="4">
    <location>
        <begin position="201"/>
        <end position="313"/>
    </location>
</feature>
<dbReference type="AlphaFoldDB" id="A0A175VKY1"/>
<evidence type="ECO:0000313" key="5">
    <source>
        <dbReference type="EMBL" id="KXU81375.1"/>
    </source>
</evidence>
<gene>
    <name evidence="5" type="ORF">LCR_06610</name>
</gene>
<feature type="binding site" evidence="2">
    <location>
        <position position="147"/>
    </location>
    <ligand>
        <name>substrate</name>
    </ligand>
</feature>
<dbReference type="GO" id="GO:0016787">
    <property type="term" value="F:hydrolase activity"/>
    <property type="evidence" value="ECO:0007669"/>
    <property type="project" value="UniProtKB-KW"/>
</dbReference>
<dbReference type="InterPro" id="IPR020023">
    <property type="entry name" value="PseG"/>
</dbReference>
<dbReference type="EMBL" id="JMGO02000002">
    <property type="protein sequence ID" value="KXU81375.1"/>
    <property type="molecule type" value="Genomic_DNA"/>
</dbReference>
<reference evidence="5 6" key="1">
    <citation type="submission" date="2016-02" db="EMBL/GenBank/DDBJ databases">
        <title>Draft genome sequence of Aeromonas trota strain 1999lcr isolated from cerebrospinal fluid (CSF).</title>
        <authorList>
            <person name="Dallagassa C.B."/>
            <person name="Prediger K.C."/>
            <person name="Weiss V.A."/>
            <person name="Assis F.E."/>
            <person name="Baura V."/>
            <person name="Cruz L.M."/>
            <person name="Souza E.M."/>
            <person name="Pedrosa F.O."/>
            <person name="Fadel-Picheth C.M."/>
        </authorList>
    </citation>
    <scope>NUCLEOTIDE SEQUENCE [LARGE SCALE GENOMIC DNA]</scope>
    <source>
        <strain evidence="5 6">1999lcr</strain>
    </source>
</reference>
<evidence type="ECO:0000256" key="2">
    <source>
        <dbReference type="PIRSR" id="PIRSR620023-2"/>
    </source>
</evidence>
<dbReference type="NCBIfam" id="TIGR03590">
    <property type="entry name" value="PseG"/>
    <property type="match status" value="1"/>
</dbReference>
<dbReference type="Gene3D" id="3.40.50.2000">
    <property type="entry name" value="Glycogen Phosphorylase B"/>
    <property type="match status" value="1"/>
</dbReference>
<evidence type="ECO:0000313" key="6">
    <source>
        <dbReference type="Proteomes" id="UP000078435"/>
    </source>
</evidence>
<feature type="region of interest" description="Disordered" evidence="3">
    <location>
        <begin position="402"/>
        <end position="423"/>
    </location>
</feature>
<sequence>MTFDIAFRLDASPEIGLGHLMRCLAIADRLLVAGAECHFLCYGLPTHLLPLLKLHHYHPLAALDDAGPLPQLRPAWLIVDHYAIDQPLEALLARHCSQLLVIDDLADRPHHCQLLLDQGPLRTAADYQPLIPDNCRLLLGTDYALLRPAFRQLARQKISRWQRGLICFGGADPAGACLTTLNSLALLPWARTIQWTLVAGGANPFWHELQQRVAELPELRIDLLRQSDQMAQLMARHDFAIGAAGGMTWERACLGLPTLAVPIVDNQQFNDEVIARFQLAERLTLSELADPSRLEQALRSLEQEAEASRQRGQQQVDGLGLDRLTAWLLPQTGYQLRPDGQRWQFLQQDGGQEETCLLTLDLSGQQLAWQAYQPLRPQDWQELAYRLLKIFPQFPLYLAKPPQDAPPAPWQLAPQGWQLGTGT</sequence>
<dbReference type="RefSeq" id="WP_061475465.1">
    <property type="nucleotide sequence ID" value="NZ_JMGO02000002.1"/>
</dbReference>
<evidence type="ECO:0000256" key="3">
    <source>
        <dbReference type="SAM" id="MobiDB-lite"/>
    </source>
</evidence>
<dbReference type="Gene3D" id="3.40.50.11190">
    <property type="match status" value="1"/>
</dbReference>
<proteinExistence type="predicted"/>
<name>A0A175VKY1_AEREN</name>
<protein>
    <submittedName>
        <fullName evidence="5">UDP-2,4-diacetamido-2,4, 6-trideoxy-beta-L-altropyranose hydrolase</fullName>
    </submittedName>
</protein>
<dbReference type="GO" id="GO:0016758">
    <property type="term" value="F:hexosyltransferase activity"/>
    <property type="evidence" value="ECO:0007669"/>
    <property type="project" value="InterPro"/>
</dbReference>
<evidence type="ECO:0000259" key="4">
    <source>
        <dbReference type="Pfam" id="PF04101"/>
    </source>
</evidence>